<dbReference type="AlphaFoldDB" id="A0A8E0INR6"/>
<gene>
    <name evidence="1" type="ORF">Lpp71_16089</name>
</gene>
<reference evidence="1 2" key="1">
    <citation type="journal article" date="2013" name="PLoS ONE">
        <title>Lactobacillus paracasei comparative genomics: towards species pan-genome definition and exploitation of diversity.</title>
        <authorList>
            <person name="Smokvina T."/>
            <person name="Wels M."/>
            <person name="Polka J."/>
            <person name="Chervaux C."/>
            <person name="Brisse S."/>
            <person name="Boekhorst J."/>
            <person name="van Hylckama Vlieg J.E."/>
            <person name="Siezen R.J."/>
        </authorList>
    </citation>
    <scope>NUCLEOTIDE SEQUENCE [LARGE SCALE GENOMIC DNA]</scope>
    <source>
        <strain evidence="1 2">Lpp71</strain>
    </source>
</reference>
<organism evidence="1 2">
    <name type="scientific">Lacticaseibacillus paracasei subsp. paracasei Lpp71</name>
    <dbReference type="NCBI Taxonomy" id="1256207"/>
    <lineage>
        <taxon>Bacteria</taxon>
        <taxon>Bacillati</taxon>
        <taxon>Bacillota</taxon>
        <taxon>Bacilli</taxon>
        <taxon>Lactobacillales</taxon>
        <taxon>Lactobacillaceae</taxon>
        <taxon>Lacticaseibacillus</taxon>
    </lineage>
</organism>
<evidence type="ECO:0000313" key="1">
    <source>
        <dbReference type="EMBL" id="EPC69439.1"/>
    </source>
</evidence>
<proteinExistence type="predicted"/>
<evidence type="ECO:0008006" key="3">
    <source>
        <dbReference type="Google" id="ProtNLM"/>
    </source>
</evidence>
<sequence>MGITKEEAIMALVRTVRACWNAVPINGWQQKLLNDQIKRIVEKIETDQNIIEELDREYFTTHYSADLLPVIPKDVSEWLTWCKRKHHSLKDGLDGETRVSVDVFARAWVLGIWRVEETGEIVKLEEEK</sequence>
<name>A0A8E0INR6_LACPA</name>
<comment type="caution">
    <text evidence="1">The sequence shown here is derived from an EMBL/GenBank/DDBJ whole genome shotgun (WGS) entry which is preliminary data.</text>
</comment>
<dbReference type="Proteomes" id="UP000014252">
    <property type="component" value="Unassembled WGS sequence"/>
</dbReference>
<evidence type="ECO:0000313" key="2">
    <source>
        <dbReference type="Proteomes" id="UP000014252"/>
    </source>
</evidence>
<protein>
    <recommendedName>
        <fullName evidence="3">Phage protein</fullName>
    </recommendedName>
</protein>
<dbReference type="EMBL" id="ANKD01000805">
    <property type="protein sequence ID" value="EPC69439.1"/>
    <property type="molecule type" value="Genomic_DNA"/>
</dbReference>
<accession>A0A8E0INR6</accession>